<sequence>MSFLISVFSRFVRLFCVAIGDLLIQYALCYSLLVRSLFG</sequence>
<accession>A0A816V8C0</accession>
<evidence type="ECO:0000256" key="1">
    <source>
        <dbReference type="SAM" id="Phobius"/>
    </source>
</evidence>
<feature type="transmembrane region" description="Helical" evidence="1">
    <location>
        <begin position="12"/>
        <end position="33"/>
    </location>
</feature>
<organism evidence="2">
    <name type="scientific">Brassica napus</name>
    <name type="common">Rape</name>
    <dbReference type="NCBI Taxonomy" id="3708"/>
    <lineage>
        <taxon>Eukaryota</taxon>
        <taxon>Viridiplantae</taxon>
        <taxon>Streptophyta</taxon>
        <taxon>Embryophyta</taxon>
        <taxon>Tracheophyta</taxon>
        <taxon>Spermatophyta</taxon>
        <taxon>Magnoliopsida</taxon>
        <taxon>eudicotyledons</taxon>
        <taxon>Gunneridae</taxon>
        <taxon>Pentapetalae</taxon>
        <taxon>rosids</taxon>
        <taxon>malvids</taxon>
        <taxon>Brassicales</taxon>
        <taxon>Brassicaceae</taxon>
        <taxon>Brassiceae</taxon>
        <taxon>Brassica</taxon>
    </lineage>
</organism>
<dbReference type="AlphaFoldDB" id="A0A816V8C0"/>
<protein>
    <submittedName>
        <fullName evidence="2">(rape) hypothetical protein</fullName>
    </submittedName>
</protein>
<evidence type="ECO:0000313" key="2">
    <source>
        <dbReference type="EMBL" id="CAF2110639.1"/>
    </source>
</evidence>
<dbReference type="Proteomes" id="UP001295469">
    <property type="component" value="Chromosome C08"/>
</dbReference>
<keyword evidence="1" id="KW-1133">Transmembrane helix</keyword>
<reference evidence="2" key="1">
    <citation type="submission" date="2021-01" db="EMBL/GenBank/DDBJ databases">
        <authorList>
            <consortium name="Genoscope - CEA"/>
            <person name="William W."/>
        </authorList>
    </citation>
    <scope>NUCLEOTIDE SEQUENCE</scope>
</reference>
<proteinExistence type="predicted"/>
<keyword evidence="1" id="KW-0812">Transmembrane</keyword>
<keyword evidence="1" id="KW-0472">Membrane</keyword>
<name>A0A816V8C0_BRANA</name>
<dbReference type="EMBL" id="HG994372">
    <property type="protein sequence ID" value="CAF2110639.1"/>
    <property type="molecule type" value="Genomic_DNA"/>
</dbReference>
<gene>
    <name evidence="2" type="ORF">DARMORV10_C08P24810.1</name>
</gene>